<evidence type="ECO:0000256" key="1">
    <source>
        <dbReference type="SAM" id="Phobius"/>
    </source>
</evidence>
<name>A0A9D4N931_DREPO</name>
<evidence type="ECO:0000313" key="2">
    <source>
        <dbReference type="EMBL" id="KAH3890020.1"/>
    </source>
</evidence>
<comment type="caution">
    <text evidence="2">The sequence shown here is derived from an EMBL/GenBank/DDBJ whole genome shotgun (WGS) entry which is preliminary data.</text>
</comment>
<dbReference type="AlphaFoldDB" id="A0A9D4N931"/>
<evidence type="ECO:0000313" key="3">
    <source>
        <dbReference type="Proteomes" id="UP000828390"/>
    </source>
</evidence>
<dbReference type="Proteomes" id="UP000828390">
    <property type="component" value="Unassembled WGS sequence"/>
</dbReference>
<gene>
    <name evidence="2" type="ORF">DPMN_014087</name>
</gene>
<sequence length="118" mass="13547">MSCHRVICFETILCCLLDLTIIFFFSIIREHSISGQLTEKVLAAECKVCVQDFTVTPTQASNPEKMTRNQSESGLSKRQHHRCITASVAHDVKTLKEETKSNALIKKTILCCWKMQWW</sequence>
<accession>A0A9D4N931</accession>
<organism evidence="2 3">
    <name type="scientific">Dreissena polymorpha</name>
    <name type="common">Zebra mussel</name>
    <name type="synonym">Mytilus polymorpha</name>
    <dbReference type="NCBI Taxonomy" id="45954"/>
    <lineage>
        <taxon>Eukaryota</taxon>
        <taxon>Metazoa</taxon>
        <taxon>Spiralia</taxon>
        <taxon>Lophotrochozoa</taxon>
        <taxon>Mollusca</taxon>
        <taxon>Bivalvia</taxon>
        <taxon>Autobranchia</taxon>
        <taxon>Heteroconchia</taxon>
        <taxon>Euheterodonta</taxon>
        <taxon>Imparidentia</taxon>
        <taxon>Neoheterodontei</taxon>
        <taxon>Myida</taxon>
        <taxon>Dreissenoidea</taxon>
        <taxon>Dreissenidae</taxon>
        <taxon>Dreissena</taxon>
    </lineage>
</organism>
<dbReference type="EMBL" id="JAIWYP010000001">
    <property type="protein sequence ID" value="KAH3890020.1"/>
    <property type="molecule type" value="Genomic_DNA"/>
</dbReference>
<reference evidence="2" key="1">
    <citation type="journal article" date="2019" name="bioRxiv">
        <title>The Genome of the Zebra Mussel, Dreissena polymorpha: A Resource for Invasive Species Research.</title>
        <authorList>
            <person name="McCartney M.A."/>
            <person name="Auch B."/>
            <person name="Kono T."/>
            <person name="Mallez S."/>
            <person name="Zhang Y."/>
            <person name="Obille A."/>
            <person name="Becker A."/>
            <person name="Abrahante J.E."/>
            <person name="Garbe J."/>
            <person name="Badalamenti J.P."/>
            <person name="Herman A."/>
            <person name="Mangelson H."/>
            <person name="Liachko I."/>
            <person name="Sullivan S."/>
            <person name="Sone E.D."/>
            <person name="Koren S."/>
            <person name="Silverstein K.A.T."/>
            <person name="Beckman K.B."/>
            <person name="Gohl D.M."/>
        </authorList>
    </citation>
    <scope>NUCLEOTIDE SEQUENCE</scope>
    <source>
        <strain evidence="2">Duluth1</strain>
        <tissue evidence="2">Whole animal</tissue>
    </source>
</reference>
<keyword evidence="1" id="KW-0472">Membrane</keyword>
<protein>
    <submittedName>
        <fullName evidence="2">Uncharacterized protein</fullName>
    </submittedName>
</protein>
<proteinExistence type="predicted"/>
<keyword evidence="3" id="KW-1185">Reference proteome</keyword>
<keyword evidence="1" id="KW-0812">Transmembrane</keyword>
<keyword evidence="1" id="KW-1133">Transmembrane helix</keyword>
<reference evidence="2" key="2">
    <citation type="submission" date="2020-11" db="EMBL/GenBank/DDBJ databases">
        <authorList>
            <person name="McCartney M.A."/>
            <person name="Auch B."/>
            <person name="Kono T."/>
            <person name="Mallez S."/>
            <person name="Becker A."/>
            <person name="Gohl D.M."/>
            <person name="Silverstein K.A.T."/>
            <person name="Koren S."/>
            <person name="Bechman K.B."/>
            <person name="Herman A."/>
            <person name="Abrahante J.E."/>
            <person name="Garbe J."/>
        </authorList>
    </citation>
    <scope>NUCLEOTIDE SEQUENCE</scope>
    <source>
        <strain evidence="2">Duluth1</strain>
        <tissue evidence="2">Whole animal</tissue>
    </source>
</reference>
<feature type="transmembrane region" description="Helical" evidence="1">
    <location>
        <begin position="7"/>
        <end position="28"/>
    </location>
</feature>